<keyword evidence="3" id="KW-1185">Reference proteome</keyword>
<name>A0AAV4LUM0_BABCB</name>
<gene>
    <name evidence="2" type="ORF">BcabD6B2_27200</name>
</gene>
<accession>A0AAV4LUM0</accession>
<reference evidence="2 3" key="1">
    <citation type="submission" date="2021-06" db="EMBL/GenBank/DDBJ databases">
        <title>Genome sequence of Babesia caballi.</title>
        <authorList>
            <person name="Yamagishi J."/>
            <person name="Kidaka T."/>
            <person name="Ochi A."/>
        </authorList>
    </citation>
    <scope>NUCLEOTIDE SEQUENCE [LARGE SCALE GENOMIC DNA]</scope>
    <source>
        <strain evidence="2">USDA-D6B2</strain>
    </source>
</reference>
<proteinExistence type="predicted"/>
<dbReference type="AlphaFoldDB" id="A0AAV4LUM0"/>
<feature type="compositionally biased region" description="Polar residues" evidence="1">
    <location>
        <begin position="9"/>
        <end position="25"/>
    </location>
</feature>
<dbReference type="RefSeq" id="XP_067715354.1">
    <property type="nucleotide sequence ID" value="XM_067859253.1"/>
</dbReference>
<feature type="region of interest" description="Disordered" evidence="1">
    <location>
        <begin position="1"/>
        <end position="37"/>
    </location>
</feature>
<dbReference type="GeneID" id="94194766"/>
<sequence length="397" mass="44807">MAFDHFESSVGTEFSSHCRQSPSPSQDDKEMQESDCATSDYSYVNTHSFPGRHYGAGYTSDSTSMKLPEFSDVGTPLSASGSVCGRDLPKVVKTKTIRDLECEESLRRLHSLAVGESVYFRRSLLSTRDEGDTPEVGDYVEGKVACFSYDMERRYVVVALDGYGFLKFTFGDLYAMSIERNAFLQRLHSPGALAKSLKHKRQRLDFEDEYMTRRSNSSHMGMLTEDSDSFTATESPYAISYKASNLANAHSSPDSVDVRTRPVPPGAEVFCRCRFINKVDFVRKLRAIISQNKQHFFEITEGMQELRLIMTQNIRAYELEMVAYLLGEDPWSYSANPYDRPTPEQVNDIVEQYSVAARNPEYMTLFAQWSKYQKLLKSEAKAAATVMASSPPPRAAT</sequence>
<evidence type="ECO:0000256" key="1">
    <source>
        <dbReference type="SAM" id="MobiDB-lite"/>
    </source>
</evidence>
<dbReference type="Proteomes" id="UP001497744">
    <property type="component" value="Unassembled WGS sequence"/>
</dbReference>
<organism evidence="2 3">
    <name type="scientific">Babesia caballi</name>
    <dbReference type="NCBI Taxonomy" id="5871"/>
    <lineage>
        <taxon>Eukaryota</taxon>
        <taxon>Sar</taxon>
        <taxon>Alveolata</taxon>
        <taxon>Apicomplexa</taxon>
        <taxon>Aconoidasida</taxon>
        <taxon>Piroplasmida</taxon>
        <taxon>Babesiidae</taxon>
        <taxon>Babesia</taxon>
    </lineage>
</organism>
<protein>
    <submittedName>
        <fullName evidence="2">AP2 domain transcription factor ap2ix-7</fullName>
    </submittedName>
</protein>
<evidence type="ECO:0000313" key="2">
    <source>
        <dbReference type="EMBL" id="GIX63285.1"/>
    </source>
</evidence>
<comment type="caution">
    <text evidence="2">The sequence shown here is derived from an EMBL/GenBank/DDBJ whole genome shotgun (WGS) entry which is preliminary data.</text>
</comment>
<evidence type="ECO:0000313" key="3">
    <source>
        <dbReference type="Proteomes" id="UP001497744"/>
    </source>
</evidence>
<dbReference type="EMBL" id="BPLF01000002">
    <property type="protein sequence ID" value="GIX63285.1"/>
    <property type="molecule type" value="Genomic_DNA"/>
</dbReference>